<evidence type="ECO:0000256" key="3">
    <source>
        <dbReference type="ARBA" id="ARBA00022840"/>
    </source>
</evidence>
<dbReference type="GO" id="GO:0005737">
    <property type="term" value="C:cytoplasm"/>
    <property type="evidence" value="ECO:0007669"/>
    <property type="project" value="TreeGrafter"/>
</dbReference>
<feature type="domain" description="ClpA/ClpB AAA lid" evidence="5">
    <location>
        <begin position="2"/>
        <end position="84"/>
    </location>
</feature>
<dbReference type="Gene3D" id="1.10.8.60">
    <property type="match status" value="1"/>
</dbReference>
<sequence length="91" mass="10224">MKTVLIIKGLRQKYEAHHDVRYTNKAIQAAVDLSVKYITDRHLPDKAIDVIDEAGAKTRLIAPSKRKKTINVSDIESVVAKIARIPEKNGF</sequence>
<keyword evidence="1" id="KW-0677">Repeat</keyword>
<proteinExistence type="predicted"/>
<dbReference type="InterPro" id="IPR041546">
    <property type="entry name" value="ClpA/ClpB_AAA_lid"/>
</dbReference>
<evidence type="ECO:0000259" key="5">
    <source>
        <dbReference type="Pfam" id="PF17871"/>
    </source>
</evidence>
<dbReference type="Proteomes" id="UP000251485">
    <property type="component" value="Unassembled WGS sequence"/>
</dbReference>
<dbReference type="AlphaFoldDB" id="A0A2X2BDA3"/>
<dbReference type="GO" id="GO:0008233">
    <property type="term" value="F:peptidase activity"/>
    <property type="evidence" value="ECO:0007669"/>
    <property type="project" value="UniProtKB-KW"/>
</dbReference>
<dbReference type="SUPFAM" id="SSF52540">
    <property type="entry name" value="P-loop containing nucleoside triphosphate hydrolases"/>
    <property type="match status" value="1"/>
</dbReference>
<gene>
    <name evidence="6" type="primary">clpA_2</name>
    <name evidence="6" type="ORF">NCTC10975_00498</name>
</gene>
<protein>
    <submittedName>
        <fullName evidence="6">ATP-dependent Clp protease ATP-binding subunit</fullName>
    </submittedName>
</protein>
<name>A0A2X2BDA3_PROMI</name>
<evidence type="ECO:0000313" key="6">
    <source>
        <dbReference type="EMBL" id="SPY94162.1"/>
    </source>
</evidence>
<dbReference type="GO" id="GO:0006508">
    <property type="term" value="P:proteolysis"/>
    <property type="evidence" value="ECO:0007669"/>
    <property type="project" value="UniProtKB-KW"/>
</dbReference>
<dbReference type="FunFam" id="1.10.8.60:FF:000011">
    <property type="entry name" value="ATP-dependent Clp protease ATP-binding subunit"/>
    <property type="match status" value="1"/>
</dbReference>
<evidence type="ECO:0000313" key="7">
    <source>
        <dbReference type="Proteomes" id="UP000251485"/>
    </source>
</evidence>
<organism evidence="6 7">
    <name type="scientific">Proteus mirabilis</name>
    <dbReference type="NCBI Taxonomy" id="584"/>
    <lineage>
        <taxon>Bacteria</taxon>
        <taxon>Pseudomonadati</taxon>
        <taxon>Pseudomonadota</taxon>
        <taxon>Gammaproteobacteria</taxon>
        <taxon>Enterobacterales</taxon>
        <taxon>Morganellaceae</taxon>
        <taxon>Proteus</taxon>
    </lineage>
</organism>
<evidence type="ECO:0000256" key="4">
    <source>
        <dbReference type="ARBA" id="ARBA00023186"/>
    </source>
</evidence>
<dbReference type="EMBL" id="UAUE01000003">
    <property type="protein sequence ID" value="SPY94162.1"/>
    <property type="molecule type" value="Genomic_DNA"/>
</dbReference>
<evidence type="ECO:0000256" key="2">
    <source>
        <dbReference type="ARBA" id="ARBA00022741"/>
    </source>
</evidence>
<dbReference type="PANTHER" id="PTHR11638">
    <property type="entry name" value="ATP-DEPENDENT CLP PROTEASE"/>
    <property type="match status" value="1"/>
</dbReference>
<keyword evidence="6" id="KW-0645">Protease</keyword>
<dbReference type="PANTHER" id="PTHR11638:SF111">
    <property type="entry name" value="ATP-DEPENDENT CLP PROTEASE ATP-BINDING SUBUNIT CLPA"/>
    <property type="match status" value="1"/>
</dbReference>
<keyword evidence="6" id="KW-0378">Hydrolase</keyword>
<dbReference type="GO" id="GO:0005524">
    <property type="term" value="F:ATP binding"/>
    <property type="evidence" value="ECO:0007669"/>
    <property type="project" value="UniProtKB-KW"/>
</dbReference>
<dbReference type="GO" id="GO:0034605">
    <property type="term" value="P:cellular response to heat"/>
    <property type="evidence" value="ECO:0007669"/>
    <property type="project" value="TreeGrafter"/>
</dbReference>
<keyword evidence="3 6" id="KW-0067">ATP-binding</keyword>
<dbReference type="GO" id="GO:0016887">
    <property type="term" value="F:ATP hydrolysis activity"/>
    <property type="evidence" value="ECO:0007669"/>
    <property type="project" value="TreeGrafter"/>
</dbReference>
<dbReference type="Pfam" id="PF17871">
    <property type="entry name" value="AAA_lid_9"/>
    <property type="match status" value="1"/>
</dbReference>
<reference evidence="6 7" key="1">
    <citation type="submission" date="2018-06" db="EMBL/GenBank/DDBJ databases">
        <authorList>
            <consortium name="Pathogen Informatics"/>
            <person name="Doyle S."/>
        </authorList>
    </citation>
    <scope>NUCLEOTIDE SEQUENCE [LARGE SCALE GENOMIC DNA]</scope>
    <source>
        <strain evidence="6 7">NCTC10975</strain>
    </source>
</reference>
<keyword evidence="2" id="KW-0547">Nucleotide-binding</keyword>
<dbReference type="InterPro" id="IPR050130">
    <property type="entry name" value="ClpA_ClpB"/>
</dbReference>
<accession>A0A2X2BDA3</accession>
<dbReference type="InterPro" id="IPR027417">
    <property type="entry name" value="P-loop_NTPase"/>
</dbReference>
<evidence type="ECO:0000256" key="1">
    <source>
        <dbReference type="ARBA" id="ARBA00022737"/>
    </source>
</evidence>
<keyword evidence="4" id="KW-0143">Chaperone</keyword>